<organism evidence="7 8">
    <name type="scientific">Enterococcus canis</name>
    <dbReference type="NCBI Taxonomy" id="214095"/>
    <lineage>
        <taxon>Bacteria</taxon>
        <taxon>Bacillati</taxon>
        <taxon>Bacillota</taxon>
        <taxon>Bacilli</taxon>
        <taxon>Lactobacillales</taxon>
        <taxon>Enterococcaceae</taxon>
        <taxon>Enterococcus</taxon>
    </lineage>
</organism>
<dbReference type="InterPro" id="IPR006139">
    <property type="entry name" value="D-isomer_2_OHA_DH_cat_dom"/>
</dbReference>
<evidence type="ECO:0000313" key="8">
    <source>
        <dbReference type="Proteomes" id="UP000181884"/>
    </source>
</evidence>
<evidence type="ECO:0000313" key="7">
    <source>
        <dbReference type="EMBL" id="OJG20251.1"/>
    </source>
</evidence>
<dbReference type="SUPFAM" id="SSF52283">
    <property type="entry name" value="Formate/glycerate dehydrogenase catalytic domain-like"/>
    <property type="match status" value="1"/>
</dbReference>
<dbReference type="Pfam" id="PF00389">
    <property type="entry name" value="2-Hacid_dh"/>
    <property type="match status" value="1"/>
</dbReference>
<keyword evidence="3" id="KW-0520">NAD</keyword>
<comment type="caution">
    <text evidence="7">The sequence shown here is derived from an EMBL/GenBank/DDBJ whole genome shotgun (WGS) entry which is preliminary data.</text>
</comment>
<dbReference type="Pfam" id="PF02826">
    <property type="entry name" value="2-Hacid_dh_C"/>
    <property type="match status" value="1"/>
</dbReference>
<dbReference type="STRING" id="214095.RU97_GL000484"/>
<dbReference type="InterPro" id="IPR036291">
    <property type="entry name" value="NAD(P)-bd_dom_sf"/>
</dbReference>
<dbReference type="SUPFAM" id="SSF51735">
    <property type="entry name" value="NAD(P)-binding Rossmann-fold domains"/>
    <property type="match status" value="1"/>
</dbReference>
<dbReference type="AlphaFoldDB" id="A0A1L8RKE6"/>
<dbReference type="EMBL" id="JXKH01000001">
    <property type="protein sequence ID" value="OJG20251.1"/>
    <property type="molecule type" value="Genomic_DNA"/>
</dbReference>
<comment type="similarity">
    <text evidence="1 4">Belongs to the D-isomer specific 2-hydroxyacid dehydrogenase family.</text>
</comment>
<feature type="domain" description="D-isomer specific 2-hydroxyacid dehydrogenase NAD-binding" evidence="6">
    <location>
        <begin position="128"/>
        <end position="307"/>
    </location>
</feature>
<evidence type="ECO:0000256" key="1">
    <source>
        <dbReference type="ARBA" id="ARBA00005854"/>
    </source>
</evidence>
<proteinExistence type="inferred from homology"/>
<evidence type="ECO:0008006" key="9">
    <source>
        <dbReference type="Google" id="ProtNLM"/>
    </source>
</evidence>
<name>A0A1L8RKE6_9ENTE</name>
<evidence type="ECO:0000256" key="3">
    <source>
        <dbReference type="ARBA" id="ARBA00023027"/>
    </source>
</evidence>
<dbReference type="InterPro" id="IPR029753">
    <property type="entry name" value="D-isomer_DH_CS"/>
</dbReference>
<dbReference type="PROSITE" id="PS00671">
    <property type="entry name" value="D_2_HYDROXYACID_DH_3"/>
    <property type="match status" value="1"/>
</dbReference>
<dbReference type="PROSITE" id="PS00670">
    <property type="entry name" value="D_2_HYDROXYACID_DH_2"/>
    <property type="match status" value="1"/>
</dbReference>
<feature type="domain" description="D-isomer specific 2-hydroxyacid dehydrogenase catalytic" evidence="5">
    <location>
        <begin position="35"/>
        <end position="337"/>
    </location>
</feature>
<reference evidence="7 8" key="1">
    <citation type="submission" date="2014-12" db="EMBL/GenBank/DDBJ databases">
        <title>Draft genome sequences of 29 type strains of Enterococci.</title>
        <authorList>
            <person name="Zhong Z."/>
            <person name="Sun Z."/>
            <person name="Liu W."/>
            <person name="Zhang W."/>
            <person name="Zhang H."/>
        </authorList>
    </citation>
    <scope>NUCLEOTIDE SEQUENCE [LARGE SCALE GENOMIC DNA]</scope>
    <source>
        <strain evidence="7 8">DSM 17029</strain>
    </source>
</reference>
<dbReference type="Proteomes" id="UP000181884">
    <property type="component" value="Unassembled WGS sequence"/>
</dbReference>
<gene>
    <name evidence="7" type="ORF">RU97_GL000484</name>
</gene>
<evidence type="ECO:0000256" key="4">
    <source>
        <dbReference type="RuleBase" id="RU003719"/>
    </source>
</evidence>
<keyword evidence="2 4" id="KW-0560">Oxidoreductase</keyword>
<dbReference type="GO" id="GO:0051287">
    <property type="term" value="F:NAD binding"/>
    <property type="evidence" value="ECO:0007669"/>
    <property type="project" value="InterPro"/>
</dbReference>
<protein>
    <recommendedName>
        <fullName evidence="9">Glycerate dehydrogenase</fullName>
    </recommendedName>
</protein>
<accession>A0A1L8RKE6</accession>
<keyword evidence="8" id="KW-1185">Reference proteome</keyword>
<dbReference type="InterPro" id="IPR006140">
    <property type="entry name" value="D-isomer_DH_NAD-bd"/>
</dbReference>
<dbReference type="CDD" id="cd12162">
    <property type="entry name" value="2-Hacid_dh_4"/>
    <property type="match status" value="1"/>
</dbReference>
<dbReference type="PANTHER" id="PTHR43761">
    <property type="entry name" value="D-ISOMER SPECIFIC 2-HYDROXYACID DEHYDROGENASE FAMILY PROTEIN (AFU_ORTHOLOGUE AFUA_1G13630)"/>
    <property type="match status" value="1"/>
</dbReference>
<dbReference type="Gene3D" id="3.40.50.720">
    <property type="entry name" value="NAD(P)-binding Rossmann-like Domain"/>
    <property type="match status" value="2"/>
</dbReference>
<sequence length="341" mass="37071">MFLVFWGKTARMKAGGETMKIVVLDGYALNPGDLSWQALEENGDVTIYERTSYTDEAEIVARIGNAEMILTNKVPITAEILAKTPKLRYIGVMATGYNIIDLTAAAQHHIVVTNIPAYSTEAVAQFTFALLLELTSHVGLHNQLVHEGEWTHSPDFTFWRAPLVELSGKTLGLVGYGKIAQKVAEIGHALGMEILYTNHRPKAPQAEWAQQVNAPELYKRADVISLHVPQTPETTKIINQETLVQMKATALLVNTARGGLVDEAALAKALTEKRLAGAAVDVVSSEPITADNPLLQAPNCIITPHIAWAPVETRQRLMDIAVANVQQFLAGSPQNQVGGKA</sequence>
<evidence type="ECO:0000256" key="2">
    <source>
        <dbReference type="ARBA" id="ARBA00023002"/>
    </source>
</evidence>
<dbReference type="GO" id="GO:0016616">
    <property type="term" value="F:oxidoreductase activity, acting on the CH-OH group of donors, NAD or NADP as acceptor"/>
    <property type="evidence" value="ECO:0007669"/>
    <property type="project" value="InterPro"/>
</dbReference>
<dbReference type="FunFam" id="3.40.50.720:FF:000203">
    <property type="entry name" value="D-3-phosphoglycerate dehydrogenase (SerA)"/>
    <property type="match status" value="1"/>
</dbReference>
<evidence type="ECO:0000259" key="6">
    <source>
        <dbReference type="Pfam" id="PF02826"/>
    </source>
</evidence>
<dbReference type="PANTHER" id="PTHR43761:SF1">
    <property type="entry name" value="D-ISOMER SPECIFIC 2-HYDROXYACID DEHYDROGENASE CATALYTIC DOMAIN-CONTAINING PROTEIN-RELATED"/>
    <property type="match status" value="1"/>
</dbReference>
<evidence type="ECO:0000259" key="5">
    <source>
        <dbReference type="Pfam" id="PF00389"/>
    </source>
</evidence>
<dbReference type="InterPro" id="IPR050418">
    <property type="entry name" value="D-iso_2-hydroxyacid_DH_PdxB"/>
</dbReference>